<name>A0A8B9N7S0_9AVES</name>
<dbReference type="Proteomes" id="UP000694541">
    <property type="component" value="Unplaced"/>
</dbReference>
<protein>
    <submittedName>
        <fullName evidence="1">Uncharacterized protein</fullName>
    </submittedName>
</protein>
<proteinExistence type="predicted"/>
<dbReference type="Ensembl" id="ENSANIT00000020925.1">
    <property type="protein sequence ID" value="ENSANIP00000020249.1"/>
    <property type="gene ID" value="ENSANIG00000013795.1"/>
</dbReference>
<organism evidence="1 2">
    <name type="scientific">Accipiter nisus</name>
    <name type="common">Eurasian sparrowhawk</name>
    <dbReference type="NCBI Taxonomy" id="211598"/>
    <lineage>
        <taxon>Eukaryota</taxon>
        <taxon>Metazoa</taxon>
        <taxon>Chordata</taxon>
        <taxon>Craniata</taxon>
        <taxon>Vertebrata</taxon>
        <taxon>Euteleostomi</taxon>
        <taxon>Archelosauria</taxon>
        <taxon>Archosauria</taxon>
        <taxon>Dinosauria</taxon>
        <taxon>Saurischia</taxon>
        <taxon>Theropoda</taxon>
        <taxon>Coelurosauria</taxon>
        <taxon>Aves</taxon>
        <taxon>Neognathae</taxon>
        <taxon>Neoaves</taxon>
        <taxon>Telluraves</taxon>
        <taxon>Accipitrimorphae</taxon>
        <taxon>Accipitriformes</taxon>
        <taxon>Accipitridae</taxon>
        <taxon>Accipitrinae</taxon>
        <taxon>Accipiter</taxon>
    </lineage>
</organism>
<reference evidence="1" key="2">
    <citation type="submission" date="2025-09" db="UniProtKB">
        <authorList>
            <consortium name="Ensembl"/>
        </authorList>
    </citation>
    <scope>IDENTIFICATION</scope>
</reference>
<reference evidence="1" key="1">
    <citation type="submission" date="2025-08" db="UniProtKB">
        <authorList>
            <consortium name="Ensembl"/>
        </authorList>
    </citation>
    <scope>IDENTIFICATION</scope>
</reference>
<evidence type="ECO:0000313" key="1">
    <source>
        <dbReference type="Ensembl" id="ENSANIP00000020249.1"/>
    </source>
</evidence>
<keyword evidence="2" id="KW-1185">Reference proteome</keyword>
<accession>A0A8B9N7S0</accession>
<evidence type="ECO:0000313" key="2">
    <source>
        <dbReference type="Proteomes" id="UP000694541"/>
    </source>
</evidence>
<sequence>MLISYEAKGVRCWTAPGWLENPKFVRLMLAQRSNTPGLTPHCLAPEVNGIKHKRKVGVKCCLLQSTGLKCPFCGGGSDRRHWKTGKDSRASHLPFQELFAGLAWGGYTRIHPEKPAKGLLSSVGCWRC</sequence>
<dbReference type="AlphaFoldDB" id="A0A8B9N7S0"/>